<accession>A0A2D0NFG2</accession>
<feature type="transmembrane region" description="Helical" evidence="1">
    <location>
        <begin position="278"/>
        <end position="299"/>
    </location>
</feature>
<dbReference type="AlphaFoldDB" id="A0A2D0NFG2"/>
<name>A0A2D0NFG2_FLAN2</name>
<reference evidence="2 3" key="1">
    <citation type="submission" date="2017-10" db="EMBL/GenBank/DDBJ databases">
        <title>The draft genome sequence of Lewinella nigricans NBRC 102662.</title>
        <authorList>
            <person name="Wang K."/>
        </authorList>
    </citation>
    <scope>NUCLEOTIDE SEQUENCE [LARGE SCALE GENOMIC DNA]</scope>
    <source>
        <strain evidence="2 3">NBRC 102662</strain>
    </source>
</reference>
<keyword evidence="3" id="KW-1185">Reference proteome</keyword>
<sequence length="316" mass="36153">MPAFLLLLLQIRLKQAARALRGVGWMLVVALPMAGIFLFVIWDKLAGLAAWQASLLLGVMFLALHIQRKDLAFLRKCHRSVPLIVGMEYQLALLPMSIPVAWLSGSAEILLWSHTAVALIAFLPARKSKDNGRTFQLTFLPSKQFEWLSGVRKQWLILVPIYLAGILLSGYIPGPLLSISFILLIALGFYDELESRMMLESALRSRFLLKKWWEHYRLFCLLLLPQITLFLIFHFQYWYLLLFILANAGILLGCAIFYKYSAYLPGRRSSNSQTPVSLLSLTLIIPFLAPLSLFALFILHRKARRRLQYFFDHAGN</sequence>
<proteinExistence type="predicted"/>
<protein>
    <submittedName>
        <fullName evidence="2">Uncharacterized protein</fullName>
    </submittedName>
</protein>
<gene>
    <name evidence="2" type="ORF">CRP01_08325</name>
</gene>
<keyword evidence="1" id="KW-1133">Transmembrane helix</keyword>
<dbReference type="OrthoDB" id="1119916at2"/>
<feature type="transmembrane region" description="Helical" evidence="1">
    <location>
        <begin position="240"/>
        <end position="258"/>
    </location>
</feature>
<dbReference type="Proteomes" id="UP000223913">
    <property type="component" value="Unassembled WGS sequence"/>
</dbReference>
<evidence type="ECO:0000256" key="1">
    <source>
        <dbReference type="SAM" id="Phobius"/>
    </source>
</evidence>
<feature type="transmembrane region" description="Helical" evidence="1">
    <location>
        <begin position="20"/>
        <end position="42"/>
    </location>
</feature>
<feature type="transmembrane region" description="Helical" evidence="1">
    <location>
        <begin position="215"/>
        <end position="233"/>
    </location>
</feature>
<keyword evidence="1" id="KW-0472">Membrane</keyword>
<dbReference type="RefSeq" id="WP_099149551.1">
    <property type="nucleotide sequence ID" value="NZ_PDUD01000011.1"/>
</dbReference>
<feature type="transmembrane region" description="Helical" evidence="1">
    <location>
        <begin position="48"/>
        <end position="68"/>
    </location>
</feature>
<evidence type="ECO:0000313" key="2">
    <source>
        <dbReference type="EMBL" id="PHN07217.1"/>
    </source>
</evidence>
<evidence type="ECO:0000313" key="3">
    <source>
        <dbReference type="Proteomes" id="UP000223913"/>
    </source>
</evidence>
<organism evidence="2 3">
    <name type="scientific">Flavilitoribacter nigricans (strain ATCC 23147 / DSM 23189 / NBRC 102662 / NCIMB 1420 / SS-2)</name>
    <name type="common">Lewinella nigricans</name>
    <dbReference type="NCBI Taxonomy" id="1122177"/>
    <lineage>
        <taxon>Bacteria</taxon>
        <taxon>Pseudomonadati</taxon>
        <taxon>Bacteroidota</taxon>
        <taxon>Saprospiria</taxon>
        <taxon>Saprospirales</taxon>
        <taxon>Lewinellaceae</taxon>
        <taxon>Flavilitoribacter</taxon>
    </lineage>
</organism>
<feature type="transmembrane region" description="Helical" evidence="1">
    <location>
        <begin position="161"/>
        <end position="190"/>
    </location>
</feature>
<dbReference type="EMBL" id="PDUD01000011">
    <property type="protein sequence ID" value="PHN07217.1"/>
    <property type="molecule type" value="Genomic_DNA"/>
</dbReference>
<comment type="caution">
    <text evidence="2">The sequence shown here is derived from an EMBL/GenBank/DDBJ whole genome shotgun (WGS) entry which is preliminary data.</text>
</comment>
<keyword evidence="1" id="KW-0812">Transmembrane</keyword>